<dbReference type="PANTHER" id="PTHR46640">
    <property type="entry name" value="TRIACYLGLYCEROL LIPASE, PUTATIVE (AFU_ORTHOLOGUE AFUA_6G06510)-RELATED"/>
    <property type="match status" value="1"/>
</dbReference>
<protein>
    <recommendedName>
        <fullName evidence="1">triacylglycerol lipase</fullName>
        <ecNumber evidence="1">3.1.1.3</ecNumber>
    </recommendedName>
</protein>
<dbReference type="EMBL" id="MPUK01000003">
    <property type="protein sequence ID" value="ONH68320.1"/>
    <property type="molecule type" value="Genomic_DNA"/>
</dbReference>
<organism evidence="4 5">
    <name type="scientific">Cyberlindnera fabianii</name>
    <name type="common">Yeast</name>
    <name type="synonym">Hansenula fabianii</name>
    <dbReference type="NCBI Taxonomy" id="36022"/>
    <lineage>
        <taxon>Eukaryota</taxon>
        <taxon>Fungi</taxon>
        <taxon>Dikarya</taxon>
        <taxon>Ascomycota</taxon>
        <taxon>Saccharomycotina</taxon>
        <taxon>Saccharomycetes</taxon>
        <taxon>Phaffomycetales</taxon>
        <taxon>Phaffomycetaceae</taxon>
        <taxon>Cyberlindnera</taxon>
    </lineage>
</organism>
<keyword evidence="5" id="KW-1185">Reference proteome</keyword>
<dbReference type="InterPro" id="IPR029058">
    <property type="entry name" value="AB_hydrolase_fold"/>
</dbReference>
<dbReference type="EC" id="3.1.1.3" evidence="1"/>
<dbReference type="Gene3D" id="3.40.50.1820">
    <property type="entry name" value="alpha/beta hydrolase"/>
    <property type="match status" value="1"/>
</dbReference>
<dbReference type="InterPro" id="IPR051299">
    <property type="entry name" value="AB_hydrolase_lip/est"/>
</dbReference>
<dbReference type="InterPro" id="IPR002921">
    <property type="entry name" value="Fungal_lipase-type"/>
</dbReference>
<dbReference type="SUPFAM" id="SSF53474">
    <property type="entry name" value="alpha/beta-Hydrolases"/>
    <property type="match status" value="1"/>
</dbReference>
<name>A0A1V2L992_CYBFA</name>
<evidence type="ECO:0000313" key="5">
    <source>
        <dbReference type="Proteomes" id="UP000189513"/>
    </source>
</evidence>
<dbReference type="AlphaFoldDB" id="A0A1V2L992"/>
<comment type="caution">
    <text evidence="4">The sequence shown here is derived from an EMBL/GenBank/DDBJ whole genome shotgun (WGS) entry which is preliminary data.</text>
</comment>
<dbReference type="PANTHER" id="PTHR46640:SF3">
    <property type="entry name" value="LIPASE LIH1-RELATED"/>
    <property type="match status" value="1"/>
</dbReference>
<evidence type="ECO:0000256" key="1">
    <source>
        <dbReference type="ARBA" id="ARBA00013279"/>
    </source>
</evidence>
<gene>
    <name evidence="4" type="ORF">BON22_1796</name>
</gene>
<dbReference type="CDD" id="cd00519">
    <property type="entry name" value="Lipase_3"/>
    <property type="match status" value="1"/>
</dbReference>
<dbReference type="Proteomes" id="UP000189513">
    <property type="component" value="Unassembled WGS sequence"/>
</dbReference>
<keyword evidence="2" id="KW-0378">Hydrolase</keyword>
<feature type="domain" description="Fungal lipase-type" evidence="3">
    <location>
        <begin position="85"/>
        <end position="264"/>
    </location>
</feature>
<dbReference type="Pfam" id="PF01764">
    <property type="entry name" value="Lipase_3"/>
    <property type="match status" value="1"/>
</dbReference>
<dbReference type="VEuPathDB" id="FungiDB:BON22_1796"/>
<evidence type="ECO:0000259" key="3">
    <source>
        <dbReference type="Pfam" id="PF01764"/>
    </source>
</evidence>
<dbReference type="GO" id="GO:0004806">
    <property type="term" value="F:triacylglycerol lipase activity"/>
    <property type="evidence" value="ECO:0007669"/>
    <property type="project" value="UniProtKB-EC"/>
</dbReference>
<sequence>MGVSAISDAQYNKLVEVSNFANIAYCMRDSNFVSNEALSSEPCTLDFCDSYPDVEVVATIRPDLSRLQFSGTAFVAADNSSKTVYVALRGSQSLADWITDYEVTLCPYAPYLSSSGLNSTTLAAIDQTEDAISQLIMDLGDTDACKGNCLVHCGIYVAFSQFMDEIYSAALPYLDQGYDLVVTGHSLGGAYAALTGVDFKFKGYNPLLITYASFKQGNEEYNAFADGLFGTASKDANIAAGDAFKQGTYVRVYSNYDIVPHLPPGSVIYTNSGLQFELTTSDLPQTKDEVIYKGPSNNAWDDAPLLNIFDVHTYDVHTNHVSYFSKMNTCNK</sequence>
<evidence type="ECO:0000256" key="2">
    <source>
        <dbReference type="ARBA" id="ARBA00022801"/>
    </source>
</evidence>
<dbReference type="OMA" id="FANIAYC"/>
<dbReference type="GO" id="GO:0006629">
    <property type="term" value="P:lipid metabolic process"/>
    <property type="evidence" value="ECO:0007669"/>
    <property type="project" value="InterPro"/>
</dbReference>
<evidence type="ECO:0000313" key="4">
    <source>
        <dbReference type="EMBL" id="ONH68320.1"/>
    </source>
</evidence>
<proteinExistence type="predicted"/>
<reference evidence="5" key="1">
    <citation type="journal article" date="2017" name="Genome Announc.">
        <title>Genome sequences of Cyberlindnera fabianii 65, Pichia kudriavzevii 129, and Saccharomyces cerevisiae 131 isolated from fermented masau fruits in Zimbabwe.</title>
        <authorList>
            <person name="van Rijswijck I.M.H."/>
            <person name="Derks M.F.L."/>
            <person name="Abee T."/>
            <person name="de Ridder D."/>
            <person name="Smid E.J."/>
        </authorList>
    </citation>
    <scope>NUCLEOTIDE SEQUENCE [LARGE SCALE GENOMIC DNA]</scope>
    <source>
        <strain evidence="5">65</strain>
    </source>
</reference>
<accession>A0A1V2L992</accession>